<evidence type="ECO:0000259" key="1">
    <source>
        <dbReference type="Pfam" id="PF13579"/>
    </source>
</evidence>
<dbReference type="Gene3D" id="3.40.50.2000">
    <property type="entry name" value="Glycogen Phosphorylase B"/>
    <property type="match status" value="2"/>
</dbReference>
<organism evidence="2 3">
    <name type="scientific">Chryseosolibacter histidini</name>
    <dbReference type="NCBI Taxonomy" id="2782349"/>
    <lineage>
        <taxon>Bacteria</taxon>
        <taxon>Pseudomonadati</taxon>
        <taxon>Bacteroidota</taxon>
        <taxon>Cytophagia</taxon>
        <taxon>Cytophagales</taxon>
        <taxon>Chryseotaleaceae</taxon>
        <taxon>Chryseosolibacter</taxon>
    </lineage>
</organism>
<sequence>MNGNKVLIITYYWPPSGGSGVQRWLKFVKYLPSFGWEPYVFTPENPSFDIRDESLLKDVPNEAEVIRFPIWEPYNAFMRLSSLFGSARSAKPTELVSVKKRSLFQRISTWIRGNLFIPDPRRFWVRPSVEFLHEFLEDNQIRTIVTTGPPHSIHLIGLRLRKKNPSLRWIADFRDPWSEWGLLDSLAVGKLARRQHQRLEAAVLSTADEVVATTPFYRRRFEALGNRKVYLLTNGFDEDDFNGIVYSRPDKFTLRHVGIINEKVDPRPLMEALLALAREDERFATHARLEFIGEVHPHFRQFINDSEVLKGITVFSGNIPHKQLTKLYGSSSLLLLILSGYKNAEGYMPGKLFEYLATGLPVLGIGPSGGDAAALLKETQGGTMFEGDDTAAIKQFVLQHFNHWLSGAQPAIKRTGAMTYSRRAVAGQLAELLSL</sequence>
<gene>
    <name evidence="2" type="ORF">KK083_20575</name>
</gene>
<keyword evidence="3" id="KW-1185">Reference proteome</keyword>
<dbReference type="RefSeq" id="WP_254167144.1">
    <property type="nucleotide sequence ID" value="NZ_JAHESF010000024.1"/>
</dbReference>
<proteinExistence type="predicted"/>
<name>A0AAP2DPQ8_9BACT</name>
<protein>
    <submittedName>
        <fullName evidence="2">Glycosyl transferase</fullName>
    </submittedName>
</protein>
<dbReference type="GO" id="GO:0016757">
    <property type="term" value="F:glycosyltransferase activity"/>
    <property type="evidence" value="ECO:0007669"/>
    <property type="project" value="UniProtKB-ARBA"/>
</dbReference>
<evidence type="ECO:0000313" key="2">
    <source>
        <dbReference type="EMBL" id="MBT1699304.1"/>
    </source>
</evidence>
<dbReference type="InterPro" id="IPR028098">
    <property type="entry name" value="Glyco_trans_4-like_N"/>
</dbReference>
<dbReference type="Pfam" id="PF13579">
    <property type="entry name" value="Glyco_trans_4_4"/>
    <property type="match status" value="1"/>
</dbReference>
<keyword evidence="2" id="KW-0808">Transferase</keyword>
<comment type="caution">
    <text evidence="2">The sequence shown here is derived from an EMBL/GenBank/DDBJ whole genome shotgun (WGS) entry which is preliminary data.</text>
</comment>
<evidence type="ECO:0000313" key="3">
    <source>
        <dbReference type="Proteomes" id="UP001319200"/>
    </source>
</evidence>
<dbReference type="AlphaFoldDB" id="A0AAP2DPQ8"/>
<dbReference type="SUPFAM" id="SSF53756">
    <property type="entry name" value="UDP-Glycosyltransferase/glycogen phosphorylase"/>
    <property type="match status" value="1"/>
</dbReference>
<accession>A0AAP2DPQ8</accession>
<feature type="domain" description="Glycosyltransferase subfamily 4-like N-terminal" evidence="1">
    <location>
        <begin position="23"/>
        <end position="228"/>
    </location>
</feature>
<reference evidence="2 3" key="1">
    <citation type="submission" date="2021-05" db="EMBL/GenBank/DDBJ databases">
        <title>A Polyphasic approach of four new species of the genus Ohtaekwangia: Ohtaekwangia histidinii sp. nov., Ohtaekwangia cretensis sp. nov., Ohtaekwangia indiensis sp. nov., Ohtaekwangia reichenbachii sp. nov. from diverse environment.</title>
        <authorList>
            <person name="Octaviana S."/>
        </authorList>
    </citation>
    <scope>NUCLEOTIDE SEQUENCE [LARGE SCALE GENOMIC DNA]</scope>
    <source>
        <strain evidence="2 3">PWU4</strain>
    </source>
</reference>
<dbReference type="EMBL" id="JAHESF010000024">
    <property type="protein sequence ID" value="MBT1699304.1"/>
    <property type="molecule type" value="Genomic_DNA"/>
</dbReference>
<dbReference type="Proteomes" id="UP001319200">
    <property type="component" value="Unassembled WGS sequence"/>
</dbReference>